<dbReference type="Pfam" id="PF13306">
    <property type="entry name" value="LRR_5"/>
    <property type="match status" value="5"/>
</dbReference>
<evidence type="ECO:0008006" key="3">
    <source>
        <dbReference type="Google" id="ProtNLM"/>
    </source>
</evidence>
<gene>
    <name evidence="1" type="ORF">M9Y10_003391</name>
</gene>
<dbReference type="Proteomes" id="UP001470230">
    <property type="component" value="Unassembled WGS sequence"/>
</dbReference>
<dbReference type="SUPFAM" id="SSF52058">
    <property type="entry name" value="L domain-like"/>
    <property type="match status" value="3"/>
</dbReference>
<evidence type="ECO:0000313" key="2">
    <source>
        <dbReference type="Proteomes" id="UP001470230"/>
    </source>
</evidence>
<dbReference type="PANTHER" id="PTHR45661:SF3">
    <property type="entry name" value="IG-LIKE DOMAIN-CONTAINING PROTEIN"/>
    <property type="match status" value="1"/>
</dbReference>
<sequence length="988" mass="113013">MNNHFILILRAKPFQIPTNFSFLDNINPAIYNELKTKSQYTIHSNVRSKVLKSFIDYLVNKILPSISIDNIHEYDLLSQEFGIMKNLIKLIKKQISKKGFSPFLSQNRDLQKELLAKKSESDQLSKKYQQIIYFLFNNYSFHDYENYLKYKSRLINECYRQDSDFVDFLTRKKVEKDGLIFIINENQKTASLLFNFSDKKDILIPKSVFFESEEFLVTEIAEGAFKYDGLITSVCFEEDSELRIIGKEAFIGCTSLESITIPDTVTRIEEFSFDNCVNLIKFELSEKSELKFIGKFALNKTLIEDLLIPSNVSELNFVFGRSMRNLKKVRINDDNKNFIYYDDKFILGKTLPTSENYDVLLFSRYGIEDIEIPSFVKVISSCSFFESNVKKINFTDDSELVLFGESSFFLSSLESIFIPQHVNEISNSCFYVCSNLKTIEFSKKSELKTISEYSFANSNIQNIVLPPSVVEIAPFAFSYCQQIQSVEFVENSQLLTINPSIFYNSSIRSFTIPSSVVEIKDGWCNDTPNLTVIKIAEGNKNFIFYEDKFLLGKSSQSNDVYDVLLFARRDIESANIPSHIKIISPYSFEKCKSLTNVSFLGDQELVSIGKYAFSTSSIKSISIPSEVTAIESFTFSGCGKLEEVFFSKQSKLQIIKKEAFSDSFLQSISIPDGVTKIEESAFSQCINLRSIEITNNSNLRTIGKNAFMFTSLRSFTIPKHVRHISTSFHNCLQLTRIEFHDESELASIDCLGSIGLLSLSIPRTVTQLMEGWCSEMDSLIQIEVDPKNTNFIYYENAFLLGKTSPINRSYDSLLFARRNIKTAIIPKFVKRISADAFSECSNLKLVLFSDQSELKTIGNSAFSNTAIEFISIPQRVTQIEKFAFYDCEKLKKIKFSENSILRSFDDYAFCNSLLESIIIPSSVLHIGDFVFSNCDQLKIVEISENTRLISISDCVFHRVTNVVIMMPTKIFKSAMNLTCEPMIMKKTV</sequence>
<proteinExistence type="predicted"/>
<comment type="caution">
    <text evidence="1">The sequence shown here is derived from an EMBL/GenBank/DDBJ whole genome shotgun (WGS) entry which is preliminary data.</text>
</comment>
<dbReference type="Gene3D" id="3.80.10.10">
    <property type="entry name" value="Ribonuclease Inhibitor"/>
    <property type="match status" value="4"/>
</dbReference>
<reference evidence="1 2" key="1">
    <citation type="submission" date="2024-04" db="EMBL/GenBank/DDBJ databases">
        <title>Tritrichomonas musculus Genome.</title>
        <authorList>
            <person name="Alves-Ferreira E."/>
            <person name="Grigg M."/>
            <person name="Lorenzi H."/>
            <person name="Galac M."/>
        </authorList>
    </citation>
    <scope>NUCLEOTIDE SEQUENCE [LARGE SCALE GENOMIC DNA]</scope>
    <source>
        <strain evidence="1 2">EAF2021</strain>
    </source>
</reference>
<protein>
    <recommendedName>
        <fullName evidence="3">Surface antigen BspA-like</fullName>
    </recommendedName>
</protein>
<name>A0ABR2JPM5_9EUKA</name>
<evidence type="ECO:0000313" key="1">
    <source>
        <dbReference type="EMBL" id="KAK8880705.1"/>
    </source>
</evidence>
<keyword evidence="2" id="KW-1185">Reference proteome</keyword>
<organism evidence="1 2">
    <name type="scientific">Tritrichomonas musculus</name>
    <dbReference type="NCBI Taxonomy" id="1915356"/>
    <lineage>
        <taxon>Eukaryota</taxon>
        <taxon>Metamonada</taxon>
        <taxon>Parabasalia</taxon>
        <taxon>Tritrichomonadida</taxon>
        <taxon>Tritrichomonadidae</taxon>
        <taxon>Tritrichomonas</taxon>
    </lineage>
</organism>
<accession>A0ABR2JPM5</accession>
<dbReference type="EMBL" id="JAPFFF010000010">
    <property type="protein sequence ID" value="KAK8880705.1"/>
    <property type="molecule type" value="Genomic_DNA"/>
</dbReference>
<dbReference type="InterPro" id="IPR032675">
    <property type="entry name" value="LRR_dom_sf"/>
</dbReference>
<dbReference type="InterPro" id="IPR026906">
    <property type="entry name" value="LRR_5"/>
</dbReference>
<dbReference type="PANTHER" id="PTHR45661">
    <property type="entry name" value="SURFACE ANTIGEN"/>
    <property type="match status" value="1"/>
</dbReference>
<dbReference type="InterPro" id="IPR053139">
    <property type="entry name" value="Surface_bspA-like"/>
</dbReference>